<keyword evidence="2" id="KW-1185">Reference proteome</keyword>
<organism evidence="1 2">
    <name type="scientific">Liparis tanakae</name>
    <name type="common">Tanaka's snailfish</name>
    <dbReference type="NCBI Taxonomy" id="230148"/>
    <lineage>
        <taxon>Eukaryota</taxon>
        <taxon>Metazoa</taxon>
        <taxon>Chordata</taxon>
        <taxon>Craniata</taxon>
        <taxon>Vertebrata</taxon>
        <taxon>Euteleostomi</taxon>
        <taxon>Actinopterygii</taxon>
        <taxon>Neopterygii</taxon>
        <taxon>Teleostei</taxon>
        <taxon>Neoteleostei</taxon>
        <taxon>Acanthomorphata</taxon>
        <taxon>Eupercaria</taxon>
        <taxon>Perciformes</taxon>
        <taxon>Cottioidei</taxon>
        <taxon>Cottales</taxon>
        <taxon>Liparidae</taxon>
        <taxon>Liparis</taxon>
    </lineage>
</organism>
<comment type="caution">
    <text evidence="1">The sequence shown here is derived from an EMBL/GenBank/DDBJ whole genome shotgun (WGS) entry which is preliminary data.</text>
</comment>
<sequence length="144" mass="15962">MSLRSSAKAVLTLCWRQRSLVLVNTFRIIGVQESAVSVHSDVSPHARREILMSESGGETTDKPSIPVRRRGEDRGAAACSAFEFGLIGPQKRLHLQAEAPPPPASSIRCGLQVCRRTRCGLLWTSRLTFIPPSRAREEMVPDWL</sequence>
<evidence type="ECO:0000313" key="2">
    <source>
        <dbReference type="Proteomes" id="UP000314294"/>
    </source>
</evidence>
<proteinExistence type="predicted"/>
<dbReference type="AlphaFoldDB" id="A0A4Z2H2Q5"/>
<protein>
    <submittedName>
        <fullName evidence="1">Uncharacterized protein</fullName>
    </submittedName>
</protein>
<dbReference type="EMBL" id="SRLO01000339">
    <property type="protein sequence ID" value="TNN60167.1"/>
    <property type="molecule type" value="Genomic_DNA"/>
</dbReference>
<accession>A0A4Z2H2Q5</accession>
<gene>
    <name evidence="1" type="ORF">EYF80_029600</name>
</gene>
<reference evidence="1 2" key="1">
    <citation type="submission" date="2019-03" db="EMBL/GenBank/DDBJ databases">
        <title>First draft genome of Liparis tanakae, snailfish: a comprehensive survey of snailfish specific genes.</title>
        <authorList>
            <person name="Kim W."/>
            <person name="Song I."/>
            <person name="Jeong J.-H."/>
            <person name="Kim D."/>
            <person name="Kim S."/>
            <person name="Ryu S."/>
            <person name="Song J.Y."/>
            <person name="Lee S.K."/>
        </authorList>
    </citation>
    <scope>NUCLEOTIDE SEQUENCE [LARGE SCALE GENOMIC DNA]</scope>
    <source>
        <tissue evidence="1">Muscle</tissue>
    </source>
</reference>
<dbReference type="Proteomes" id="UP000314294">
    <property type="component" value="Unassembled WGS sequence"/>
</dbReference>
<evidence type="ECO:0000313" key="1">
    <source>
        <dbReference type="EMBL" id="TNN60167.1"/>
    </source>
</evidence>
<name>A0A4Z2H2Q5_9TELE</name>